<dbReference type="PANTHER" id="PTHR30290:SF65">
    <property type="entry name" value="MONOACYL PHOSPHATIDYLINOSITOL TETRAMANNOSIDE-BINDING PROTEIN LPQW-RELATED"/>
    <property type="match status" value="1"/>
</dbReference>
<dbReference type="EMBL" id="JAGIOD010000001">
    <property type="protein sequence ID" value="MBP2381959.1"/>
    <property type="molecule type" value="Genomic_DNA"/>
</dbReference>
<dbReference type="InterPro" id="IPR039424">
    <property type="entry name" value="SBP_5"/>
</dbReference>
<comment type="caution">
    <text evidence="3">The sequence shown here is derived from an EMBL/GenBank/DDBJ whole genome shotgun (WGS) entry which is preliminary data.</text>
</comment>
<protein>
    <submittedName>
        <fullName evidence="3">Peptide/nickel transport system substrate-binding protein</fullName>
    </submittedName>
</protein>
<evidence type="ECO:0000256" key="1">
    <source>
        <dbReference type="SAM" id="MobiDB-lite"/>
    </source>
</evidence>
<organism evidence="3 4">
    <name type="scientific">Brachybacterium sacelli</name>
    <dbReference type="NCBI Taxonomy" id="173364"/>
    <lineage>
        <taxon>Bacteria</taxon>
        <taxon>Bacillati</taxon>
        <taxon>Actinomycetota</taxon>
        <taxon>Actinomycetes</taxon>
        <taxon>Micrococcales</taxon>
        <taxon>Dermabacteraceae</taxon>
        <taxon>Brachybacterium</taxon>
    </lineage>
</organism>
<feature type="domain" description="Solute-binding protein family 5" evidence="2">
    <location>
        <begin position="118"/>
        <end position="495"/>
    </location>
</feature>
<dbReference type="Proteomes" id="UP001519290">
    <property type="component" value="Unassembled WGS sequence"/>
</dbReference>
<dbReference type="Gene3D" id="3.10.105.10">
    <property type="entry name" value="Dipeptide-binding Protein, Domain 3"/>
    <property type="match status" value="1"/>
</dbReference>
<dbReference type="InterPro" id="IPR006311">
    <property type="entry name" value="TAT_signal"/>
</dbReference>
<evidence type="ECO:0000313" key="4">
    <source>
        <dbReference type="Proteomes" id="UP001519290"/>
    </source>
</evidence>
<dbReference type="PROSITE" id="PS51318">
    <property type="entry name" value="TAT"/>
    <property type="match status" value="1"/>
</dbReference>
<dbReference type="RefSeq" id="WP_209901505.1">
    <property type="nucleotide sequence ID" value="NZ_BAAAJW010000011.1"/>
</dbReference>
<evidence type="ECO:0000313" key="3">
    <source>
        <dbReference type="EMBL" id="MBP2381959.1"/>
    </source>
</evidence>
<proteinExistence type="predicted"/>
<feature type="compositionally biased region" description="Basic and acidic residues" evidence="1">
    <location>
        <begin position="31"/>
        <end position="48"/>
    </location>
</feature>
<name>A0ABS4X0G5_9MICO</name>
<dbReference type="SUPFAM" id="SSF53850">
    <property type="entry name" value="Periplasmic binding protein-like II"/>
    <property type="match status" value="1"/>
</dbReference>
<dbReference type="InterPro" id="IPR000914">
    <property type="entry name" value="SBP_5_dom"/>
</dbReference>
<reference evidence="3 4" key="1">
    <citation type="submission" date="2021-03" db="EMBL/GenBank/DDBJ databases">
        <title>Sequencing the genomes of 1000 actinobacteria strains.</title>
        <authorList>
            <person name="Klenk H.-P."/>
        </authorList>
    </citation>
    <scope>NUCLEOTIDE SEQUENCE [LARGE SCALE GENOMIC DNA]</scope>
    <source>
        <strain evidence="3 4">DSM 14566</strain>
    </source>
</reference>
<dbReference type="PANTHER" id="PTHR30290">
    <property type="entry name" value="PERIPLASMIC BINDING COMPONENT OF ABC TRANSPORTER"/>
    <property type="match status" value="1"/>
</dbReference>
<accession>A0ABS4X0G5</accession>
<keyword evidence="4" id="KW-1185">Reference proteome</keyword>
<sequence>MTITSTRRLFLGGTAVVGSAAALSACGGQKSAEEQQKAAEEENQKAADEQSQLPSTAWEVAEYDAVADGGSLTLAVSQLPNNWNSAQTDGNLADLTDIRSPMGYGHEILYSEKGEKTLNPDYIESAELTSEDPQIVTFTYNKNAVWDNGDPIVVEDLISLWKATNGKNEEFLIVSPIGWDQIKEIRQTDDEFSGEIEFASPFADWITVLYPSIPAAVSSDPKTFNEGFTSEPTPSYGPYVVSDIDSSGGVITQKRNEKWWGRAPKLETIVWKVVDQSQAPAAFANGELDAYEIANGDELAQAKGRQDATIQVTNGLTWTHLTMNVEGGGGVLKDVKVREAIARGIDRNAIGNAVVGPLEAPIVLVNNFVYMPGQEGYEDSYEPLGSLEFDPEAAKKLLDDAGWAAASEGEVREKDGTQLAFEIIVPADTKSNEDRAAQVLTNLNAIGFKVGVKTVPSDAYFDEYITPKNFDAVTFSWVGGQFPESNSVNLVYPKDSGQNHTNFEDERLADLDNQLKAAFDEDEKHKLANEVSTMIAESFAIIPFYATPNIVGVKDGIVNYGASQFQSFDWTTVGVKA</sequence>
<gene>
    <name evidence="3" type="ORF">JOF43_001916</name>
</gene>
<dbReference type="PROSITE" id="PS51257">
    <property type="entry name" value="PROKAR_LIPOPROTEIN"/>
    <property type="match status" value="1"/>
</dbReference>
<evidence type="ECO:0000259" key="2">
    <source>
        <dbReference type="Pfam" id="PF00496"/>
    </source>
</evidence>
<feature type="region of interest" description="Disordered" evidence="1">
    <location>
        <begin position="28"/>
        <end position="54"/>
    </location>
</feature>
<dbReference type="CDD" id="cd08501">
    <property type="entry name" value="PBP2_Lpqw"/>
    <property type="match status" value="1"/>
</dbReference>
<dbReference type="Gene3D" id="3.40.190.10">
    <property type="entry name" value="Periplasmic binding protein-like II"/>
    <property type="match status" value="1"/>
</dbReference>
<dbReference type="Gene3D" id="3.90.76.10">
    <property type="entry name" value="Dipeptide-binding Protein, Domain 1"/>
    <property type="match status" value="1"/>
</dbReference>
<dbReference type="Pfam" id="PF00496">
    <property type="entry name" value="SBP_bac_5"/>
    <property type="match status" value="1"/>
</dbReference>